<evidence type="ECO:0000313" key="3">
    <source>
        <dbReference type="Proteomes" id="UP000660611"/>
    </source>
</evidence>
<dbReference type="AlphaFoldDB" id="A0A919PYZ8"/>
<keyword evidence="3" id="KW-1185">Reference proteome</keyword>
<dbReference type="Proteomes" id="UP000660611">
    <property type="component" value="Unassembled WGS sequence"/>
</dbReference>
<protein>
    <submittedName>
        <fullName evidence="2">Uncharacterized protein</fullName>
    </submittedName>
</protein>
<comment type="caution">
    <text evidence="2">The sequence shown here is derived from an EMBL/GenBank/DDBJ whole genome shotgun (WGS) entry which is preliminary data.</text>
</comment>
<gene>
    <name evidence="2" type="ORF">Dsi01nite_110430</name>
</gene>
<dbReference type="EMBL" id="BONQ01000207">
    <property type="protein sequence ID" value="GIG53002.1"/>
    <property type="molecule type" value="Genomic_DNA"/>
</dbReference>
<organism evidence="2 3">
    <name type="scientific">Dactylosporangium siamense</name>
    <dbReference type="NCBI Taxonomy" id="685454"/>
    <lineage>
        <taxon>Bacteria</taxon>
        <taxon>Bacillati</taxon>
        <taxon>Actinomycetota</taxon>
        <taxon>Actinomycetes</taxon>
        <taxon>Micromonosporales</taxon>
        <taxon>Micromonosporaceae</taxon>
        <taxon>Dactylosporangium</taxon>
    </lineage>
</organism>
<evidence type="ECO:0000313" key="2">
    <source>
        <dbReference type="EMBL" id="GIG53002.1"/>
    </source>
</evidence>
<feature type="compositionally biased region" description="Low complexity" evidence="1">
    <location>
        <begin position="29"/>
        <end position="43"/>
    </location>
</feature>
<name>A0A919PYZ8_9ACTN</name>
<reference evidence="2" key="1">
    <citation type="submission" date="2021-01" db="EMBL/GenBank/DDBJ databases">
        <title>Whole genome shotgun sequence of Dactylosporangium siamense NBRC 106093.</title>
        <authorList>
            <person name="Komaki H."/>
            <person name="Tamura T."/>
        </authorList>
    </citation>
    <scope>NUCLEOTIDE SEQUENCE</scope>
    <source>
        <strain evidence="2">NBRC 106093</strain>
    </source>
</reference>
<proteinExistence type="predicted"/>
<sequence length="63" mass="6326">MILASPAHCSGGPNRTVILARPGSPPVPASATGTTGAPAVSASHATPVRPRYRRPSRDLVPSG</sequence>
<evidence type="ECO:0000256" key="1">
    <source>
        <dbReference type="SAM" id="MobiDB-lite"/>
    </source>
</evidence>
<accession>A0A919PYZ8</accession>
<feature type="region of interest" description="Disordered" evidence="1">
    <location>
        <begin position="1"/>
        <end position="63"/>
    </location>
</feature>